<evidence type="ECO:0000313" key="2">
    <source>
        <dbReference type="Proteomes" id="UP001476798"/>
    </source>
</evidence>
<sequence length="107" mass="11955">MPQLPQITAQLFEVSQRSMALHVNYNMCGEQSQSCSGSCEVLQLVNNFSLHSFHFRCYPTLSLSPVCSNVNNVVIPVEINLLTAMQGLWDGDIGNIRQCFTYVISLI</sequence>
<gene>
    <name evidence="1" type="ORF">GOODEAATRI_001854</name>
</gene>
<dbReference type="Proteomes" id="UP001476798">
    <property type="component" value="Unassembled WGS sequence"/>
</dbReference>
<evidence type="ECO:0000313" key="1">
    <source>
        <dbReference type="EMBL" id="MEQ2157436.1"/>
    </source>
</evidence>
<name>A0ABV0MEL7_9TELE</name>
<dbReference type="EMBL" id="JAHRIO010000060">
    <property type="protein sequence ID" value="MEQ2157436.1"/>
    <property type="molecule type" value="Genomic_DNA"/>
</dbReference>
<protein>
    <submittedName>
        <fullName evidence="1">Uncharacterized protein</fullName>
    </submittedName>
</protein>
<comment type="caution">
    <text evidence="1">The sequence shown here is derived from an EMBL/GenBank/DDBJ whole genome shotgun (WGS) entry which is preliminary data.</text>
</comment>
<reference evidence="1 2" key="1">
    <citation type="submission" date="2021-06" db="EMBL/GenBank/DDBJ databases">
        <authorList>
            <person name="Palmer J.M."/>
        </authorList>
    </citation>
    <scope>NUCLEOTIDE SEQUENCE [LARGE SCALE GENOMIC DNA]</scope>
    <source>
        <strain evidence="1 2">GA_2019</strain>
        <tissue evidence="1">Muscle</tissue>
    </source>
</reference>
<proteinExistence type="predicted"/>
<organism evidence="1 2">
    <name type="scientific">Goodea atripinnis</name>
    <dbReference type="NCBI Taxonomy" id="208336"/>
    <lineage>
        <taxon>Eukaryota</taxon>
        <taxon>Metazoa</taxon>
        <taxon>Chordata</taxon>
        <taxon>Craniata</taxon>
        <taxon>Vertebrata</taxon>
        <taxon>Euteleostomi</taxon>
        <taxon>Actinopterygii</taxon>
        <taxon>Neopterygii</taxon>
        <taxon>Teleostei</taxon>
        <taxon>Neoteleostei</taxon>
        <taxon>Acanthomorphata</taxon>
        <taxon>Ovalentaria</taxon>
        <taxon>Atherinomorphae</taxon>
        <taxon>Cyprinodontiformes</taxon>
        <taxon>Goodeidae</taxon>
        <taxon>Goodea</taxon>
    </lineage>
</organism>
<accession>A0ABV0MEL7</accession>
<keyword evidence="2" id="KW-1185">Reference proteome</keyword>